<accession>A0A8J3H0U9</accession>
<reference evidence="8" key="2">
    <citation type="submission" date="2020-09" db="EMBL/GenBank/DDBJ databases">
        <authorList>
            <person name="Sun Q."/>
            <person name="Kim S."/>
        </authorList>
    </citation>
    <scope>NUCLEOTIDE SEQUENCE</scope>
    <source>
        <strain evidence="8">KCTC 42650</strain>
    </source>
</reference>
<evidence type="ECO:0000313" key="9">
    <source>
        <dbReference type="Proteomes" id="UP000626220"/>
    </source>
</evidence>
<evidence type="ECO:0000256" key="6">
    <source>
        <dbReference type="PIRSR" id="PIRSR015582-2"/>
    </source>
</evidence>
<dbReference type="InterPro" id="IPR040442">
    <property type="entry name" value="Pyrv_kinase-like_dom_sf"/>
</dbReference>
<organism evidence="8 9">
    <name type="scientific">Seohaeicola zhoushanensis</name>
    <dbReference type="NCBI Taxonomy" id="1569283"/>
    <lineage>
        <taxon>Bacteria</taxon>
        <taxon>Pseudomonadati</taxon>
        <taxon>Pseudomonadota</taxon>
        <taxon>Alphaproteobacteria</taxon>
        <taxon>Rhodobacterales</taxon>
        <taxon>Roseobacteraceae</taxon>
        <taxon>Seohaeicola</taxon>
    </lineage>
</organism>
<reference evidence="8" key="1">
    <citation type="journal article" date="2014" name="Int. J. Syst. Evol. Microbiol.">
        <title>Complete genome sequence of Corynebacterium casei LMG S-19264T (=DSM 44701T), isolated from a smear-ripened cheese.</title>
        <authorList>
            <consortium name="US DOE Joint Genome Institute (JGI-PGF)"/>
            <person name="Walter F."/>
            <person name="Albersmeier A."/>
            <person name="Kalinowski J."/>
            <person name="Ruckert C."/>
        </authorList>
    </citation>
    <scope>NUCLEOTIDE SEQUENCE</scope>
    <source>
        <strain evidence="8">KCTC 42650</strain>
    </source>
</reference>
<dbReference type="InterPro" id="IPR005000">
    <property type="entry name" value="Aldolase/citrate-lyase_domain"/>
</dbReference>
<proteinExistence type="inferred from homology"/>
<comment type="caution">
    <text evidence="8">The sequence shown here is derived from an EMBL/GenBank/DDBJ whole genome shotgun (WGS) entry which is preliminary data.</text>
</comment>
<feature type="binding site" evidence="6">
    <location>
        <position position="142"/>
    </location>
    <ligand>
        <name>Mg(2+)</name>
        <dbReference type="ChEBI" id="CHEBI:18420"/>
    </ligand>
</feature>
<feature type="binding site" evidence="6">
    <location>
        <position position="115"/>
    </location>
    <ligand>
        <name>Mg(2+)</name>
        <dbReference type="ChEBI" id="CHEBI:18420"/>
    </ligand>
</feature>
<keyword evidence="9" id="KW-1185">Reference proteome</keyword>
<dbReference type="PANTHER" id="PTHR32308:SF0">
    <property type="entry name" value="HPCH_HPAI ALDOLASE_CITRATE LYASE DOMAIN-CONTAINING PROTEIN"/>
    <property type="match status" value="1"/>
</dbReference>
<comment type="cofactor">
    <cofactor evidence="1">
        <name>Mg(2+)</name>
        <dbReference type="ChEBI" id="CHEBI:18420"/>
    </cofactor>
</comment>
<dbReference type="PIRSF" id="PIRSF015582">
    <property type="entry name" value="Cit_lyase_B"/>
    <property type="match status" value="1"/>
</dbReference>
<keyword evidence="4 6" id="KW-0460">Magnesium</keyword>
<dbReference type="Proteomes" id="UP000626220">
    <property type="component" value="Unassembled WGS sequence"/>
</dbReference>
<evidence type="ECO:0000259" key="7">
    <source>
        <dbReference type="Pfam" id="PF03328"/>
    </source>
</evidence>
<evidence type="ECO:0000256" key="5">
    <source>
        <dbReference type="PIRSR" id="PIRSR015582-1"/>
    </source>
</evidence>
<gene>
    <name evidence="8" type="ORF">GCM10017056_34990</name>
</gene>
<dbReference type="AlphaFoldDB" id="A0A8J3H0U9"/>
<protein>
    <submittedName>
        <fullName evidence="8">CoA ester lyase</fullName>
    </submittedName>
</protein>
<dbReference type="GO" id="GO:0006107">
    <property type="term" value="P:oxaloacetate metabolic process"/>
    <property type="evidence" value="ECO:0007669"/>
    <property type="project" value="TreeGrafter"/>
</dbReference>
<feature type="domain" description="HpcH/HpaI aldolase/citrate lyase" evidence="7">
    <location>
        <begin position="4"/>
        <end position="215"/>
    </location>
</feature>
<dbReference type="EMBL" id="BNCJ01000011">
    <property type="protein sequence ID" value="GHF60483.1"/>
    <property type="molecule type" value="Genomic_DNA"/>
</dbReference>
<evidence type="ECO:0000256" key="4">
    <source>
        <dbReference type="ARBA" id="ARBA00022842"/>
    </source>
</evidence>
<evidence type="ECO:0000256" key="3">
    <source>
        <dbReference type="ARBA" id="ARBA00022723"/>
    </source>
</evidence>
<dbReference type="GO" id="GO:0000287">
    <property type="term" value="F:magnesium ion binding"/>
    <property type="evidence" value="ECO:0007669"/>
    <property type="project" value="TreeGrafter"/>
</dbReference>
<keyword evidence="8" id="KW-0456">Lyase</keyword>
<dbReference type="InterPro" id="IPR011206">
    <property type="entry name" value="Citrate_lyase_beta/mcl1/mcl2"/>
</dbReference>
<feature type="binding site" evidence="5">
    <location>
        <position position="63"/>
    </location>
    <ligand>
        <name>substrate</name>
    </ligand>
</feature>
<dbReference type="Pfam" id="PF03328">
    <property type="entry name" value="HpcH_HpaI"/>
    <property type="match status" value="1"/>
</dbReference>
<evidence type="ECO:0000313" key="8">
    <source>
        <dbReference type="EMBL" id="GHF60483.1"/>
    </source>
</evidence>
<dbReference type="GO" id="GO:0016829">
    <property type="term" value="F:lyase activity"/>
    <property type="evidence" value="ECO:0007669"/>
    <property type="project" value="UniProtKB-KW"/>
</dbReference>
<dbReference type="PANTHER" id="PTHR32308">
    <property type="entry name" value="LYASE BETA SUBUNIT, PUTATIVE (AFU_ORTHOLOGUE AFUA_4G13030)-RELATED"/>
    <property type="match status" value="1"/>
</dbReference>
<dbReference type="InterPro" id="IPR015813">
    <property type="entry name" value="Pyrv/PenolPyrv_kinase-like_dom"/>
</dbReference>
<evidence type="ECO:0000256" key="2">
    <source>
        <dbReference type="ARBA" id="ARBA00005568"/>
    </source>
</evidence>
<sequence length="278" mass="28817">MIPRSWLFVPGSSARMMQKALGSGADALILDLEDAVAPVDKAAARETVAAFLDTAPAIPCYIRVNALSTGMTETDVAAVRGKVTGFVLPKCEGARDLDALAALTGGAPVLAIATETVRAVRALQSEDWSHPTLLGLAWGAEDLAADLGATANRGADGTYLSPFLFARDAMLYAAKAAGVTAIDAVRTDIHDAEGLLAEARAAEQVGFEGKMAIHPAQIAPIHSAFTPTPDRIDWARRVLAALQTAGGGAAQLDGQMLDNPHRIQAEKILSRGGATAGQ</sequence>
<dbReference type="RefSeq" id="WP_189681398.1">
    <property type="nucleotide sequence ID" value="NZ_BNCJ01000011.1"/>
</dbReference>
<dbReference type="Gene3D" id="3.20.20.60">
    <property type="entry name" value="Phosphoenolpyruvate-binding domains"/>
    <property type="match status" value="1"/>
</dbReference>
<feature type="binding site" evidence="5">
    <location>
        <position position="115"/>
    </location>
    <ligand>
        <name>substrate</name>
    </ligand>
</feature>
<dbReference type="SUPFAM" id="SSF51621">
    <property type="entry name" value="Phosphoenolpyruvate/pyruvate domain"/>
    <property type="match status" value="1"/>
</dbReference>
<keyword evidence="3 6" id="KW-0479">Metal-binding</keyword>
<evidence type="ECO:0000256" key="1">
    <source>
        <dbReference type="ARBA" id="ARBA00001946"/>
    </source>
</evidence>
<name>A0A8J3H0U9_9RHOB</name>
<comment type="similarity">
    <text evidence="2">Belongs to the HpcH/HpaI aldolase family.</text>
</comment>